<evidence type="ECO:0000313" key="7">
    <source>
        <dbReference type="Proteomes" id="UP000619260"/>
    </source>
</evidence>
<dbReference type="AlphaFoldDB" id="A0A8J3YU60"/>
<name>A0A8J3YU60_9ACTN</name>
<gene>
    <name evidence="6" type="primary">glgX_2</name>
    <name evidence="6" type="ORF">Val02_84570</name>
</gene>
<sequence>MQVWPGHRYPLGAIYDGMGTNFAVFSEVADAVELCLFDADGAERRIPLPEVDAFVFHAYLPGIEPGQRYGYRVHGPYDPARGLRCNPHKLLIDPYARAIDGDITWDPALYGYEWGDPERMSTTDSARFLPKSVVVNPYFDWGNDRPPRVAYHNSIVYEAHVKGLTMRHPEIPDDLRGTYAGIAHPVIIEHLKSLGVTAIELLPVHHFVHDHRLTELGLSNYWGYNSIGYFAPYHGYAATGRHGQQVQEFRAMVKALHSAGIEVILDVVYNHTAEGNHLGPTLCFKGIDNSHYYRLDDQDPRYYTDYTGCGNSLNVRSPHTLQLVMDSLRYWVQEMHVDGFRFDLAPTLAREGNEVARLSVFFEVVQQDPVLNQVKLIAEPWDIGPGGYQVGNFPPQWTEWNGKYRDTVRDFWRTQPSTLAEFASRICGSADLYQDDGRRPFASINFVTCHDGFTLNDLVSYNDKHNEANGEDNRDGDSHNRSWNHGAEGPTDDPDVLALRARQRRNLMATLLLSQGVPMIGHGDELGRTQKGNNNAYCQDNELAWVDWENVDEQLLAFTRRVAAIRTAHRVFRRRKFFTGRPVRRSSGASLPDLGWFTPDGREMTMEDWGHGFGHSVTLFVNGEGIRERGPQGERRSDDSFLLLFNAHWEPTNFVLPGPEFGQKWQSLVNTADVEEKLTALTAGDKLTVPERSLVLLERTV</sequence>
<dbReference type="InterPro" id="IPR011837">
    <property type="entry name" value="Glycogen_debranch_GlgX"/>
</dbReference>
<reference evidence="6" key="1">
    <citation type="submission" date="2021-01" db="EMBL/GenBank/DDBJ databases">
        <title>Whole genome shotgun sequence of Virgisporangium aliadipatigenens NBRC 105644.</title>
        <authorList>
            <person name="Komaki H."/>
            <person name="Tamura T."/>
        </authorList>
    </citation>
    <scope>NUCLEOTIDE SEQUENCE</scope>
    <source>
        <strain evidence="6">NBRC 105644</strain>
    </source>
</reference>
<dbReference type="PANTHER" id="PTHR43002">
    <property type="entry name" value="GLYCOGEN DEBRANCHING ENZYME"/>
    <property type="match status" value="1"/>
</dbReference>
<dbReference type="Pfam" id="PF02922">
    <property type="entry name" value="CBM_48"/>
    <property type="match status" value="1"/>
</dbReference>
<dbReference type="Gene3D" id="2.60.40.10">
    <property type="entry name" value="Immunoglobulins"/>
    <property type="match status" value="1"/>
</dbReference>
<keyword evidence="3" id="KW-0326">Glycosidase</keyword>
<keyword evidence="2" id="KW-0378">Hydrolase</keyword>
<dbReference type="InterPro" id="IPR006047">
    <property type="entry name" value="GH13_cat_dom"/>
</dbReference>
<evidence type="ECO:0000259" key="5">
    <source>
        <dbReference type="SMART" id="SM00642"/>
    </source>
</evidence>
<dbReference type="Gene3D" id="2.60.40.1180">
    <property type="entry name" value="Golgi alpha-mannosidase II"/>
    <property type="match status" value="1"/>
</dbReference>
<feature type="compositionally biased region" description="Basic and acidic residues" evidence="4">
    <location>
        <begin position="464"/>
        <end position="480"/>
    </location>
</feature>
<dbReference type="CDD" id="cd02856">
    <property type="entry name" value="E_set_GDE_Isoamylase_N"/>
    <property type="match status" value="1"/>
</dbReference>
<dbReference type="NCBIfam" id="TIGR02100">
    <property type="entry name" value="glgX_debranch"/>
    <property type="match status" value="1"/>
</dbReference>
<dbReference type="GO" id="GO:0004135">
    <property type="term" value="F:amylo-alpha-1,6-glucosidase activity"/>
    <property type="evidence" value="ECO:0007669"/>
    <property type="project" value="InterPro"/>
</dbReference>
<evidence type="ECO:0000256" key="1">
    <source>
        <dbReference type="ARBA" id="ARBA00008061"/>
    </source>
</evidence>
<comment type="similarity">
    <text evidence="1">Belongs to the glycosyl hydrolase 13 family.</text>
</comment>
<dbReference type="RefSeq" id="WP_203904968.1">
    <property type="nucleotide sequence ID" value="NZ_BOPF01000050.1"/>
</dbReference>
<keyword evidence="7" id="KW-1185">Reference proteome</keyword>
<dbReference type="SUPFAM" id="SSF51011">
    <property type="entry name" value="Glycosyl hydrolase domain"/>
    <property type="match status" value="1"/>
</dbReference>
<protein>
    <submittedName>
        <fullName evidence="6">Glycogen operon protein GlgX homolog</fullName>
    </submittedName>
</protein>
<dbReference type="Pfam" id="PF00128">
    <property type="entry name" value="Alpha-amylase"/>
    <property type="match status" value="1"/>
</dbReference>
<comment type="caution">
    <text evidence="6">The sequence shown here is derived from an EMBL/GenBank/DDBJ whole genome shotgun (WGS) entry which is preliminary data.</text>
</comment>
<dbReference type="SUPFAM" id="SSF81296">
    <property type="entry name" value="E set domains"/>
    <property type="match status" value="1"/>
</dbReference>
<dbReference type="CDD" id="cd11326">
    <property type="entry name" value="AmyAc_Glg_debranch"/>
    <property type="match status" value="1"/>
</dbReference>
<feature type="domain" description="Glycosyl hydrolase family 13 catalytic" evidence="5">
    <location>
        <begin position="132"/>
        <end position="566"/>
    </location>
</feature>
<dbReference type="InterPro" id="IPR013780">
    <property type="entry name" value="Glyco_hydro_b"/>
</dbReference>
<dbReference type="Proteomes" id="UP000619260">
    <property type="component" value="Unassembled WGS sequence"/>
</dbReference>
<evidence type="ECO:0000313" key="6">
    <source>
        <dbReference type="EMBL" id="GIJ51571.1"/>
    </source>
</evidence>
<evidence type="ECO:0000256" key="2">
    <source>
        <dbReference type="ARBA" id="ARBA00022801"/>
    </source>
</evidence>
<dbReference type="GO" id="GO:0005980">
    <property type="term" value="P:glycogen catabolic process"/>
    <property type="evidence" value="ECO:0007669"/>
    <property type="project" value="InterPro"/>
</dbReference>
<dbReference type="InterPro" id="IPR017853">
    <property type="entry name" value="GH"/>
</dbReference>
<feature type="region of interest" description="Disordered" evidence="4">
    <location>
        <begin position="464"/>
        <end position="495"/>
    </location>
</feature>
<dbReference type="InterPro" id="IPR013783">
    <property type="entry name" value="Ig-like_fold"/>
</dbReference>
<proteinExistence type="inferred from homology"/>
<dbReference type="SMART" id="SM00642">
    <property type="entry name" value="Aamy"/>
    <property type="match status" value="1"/>
</dbReference>
<evidence type="ECO:0000256" key="3">
    <source>
        <dbReference type="ARBA" id="ARBA00023295"/>
    </source>
</evidence>
<organism evidence="6 7">
    <name type="scientific">Virgisporangium aliadipatigenens</name>
    <dbReference type="NCBI Taxonomy" id="741659"/>
    <lineage>
        <taxon>Bacteria</taxon>
        <taxon>Bacillati</taxon>
        <taxon>Actinomycetota</taxon>
        <taxon>Actinomycetes</taxon>
        <taxon>Micromonosporales</taxon>
        <taxon>Micromonosporaceae</taxon>
        <taxon>Virgisporangium</taxon>
    </lineage>
</organism>
<dbReference type="EMBL" id="BOPF01000050">
    <property type="protein sequence ID" value="GIJ51571.1"/>
    <property type="molecule type" value="Genomic_DNA"/>
</dbReference>
<dbReference type="InterPro" id="IPR014756">
    <property type="entry name" value="Ig_E-set"/>
</dbReference>
<accession>A0A8J3YU60</accession>
<dbReference type="InterPro" id="IPR004193">
    <property type="entry name" value="Glyco_hydro_13_N"/>
</dbReference>
<evidence type="ECO:0000256" key="4">
    <source>
        <dbReference type="SAM" id="MobiDB-lite"/>
    </source>
</evidence>
<dbReference type="Gene3D" id="3.20.20.80">
    <property type="entry name" value="Glycosidases"/>
    <property type="match status" value="1"/>
</dbReference>
<dbReference type="InterPro" id="IPR044505">
    <property type="entry name" value="GlgX_Isoamylase_N_E_set"/>
</dbReference>
<dbReference type="SUPFAM" id="SSF51445">
    <property type="entry name" value="(Trans)glycosidases"/>
    <property type="match status" value="1"/>
</dbReference>